<dbReference type="Proteomes" id="UP000019275">
    <property type="component" value="Unassembled WGS sequence"/>
</dbReference>
<evidence type="ECO:0000256" key="2">
    <source>
        <dbReference type="ARBA" id="ARBA00022448"/>
    </source>
</evidence>
<evidence type="ECO:0000313" key="9">
    <source>
        <dbReference type="EMBL" id="EWH14426.1"/>
    </source>
</evidence>
<evidence type="ECO:0000256" key="1">
    <source>
        <dbReference type="ARBA" id="ARBA00004571"/>
    </source>
</evidence>
<dbReference type="InterPro" id="IPR039426">
    <property type="entry name" value="TonB-dep_rcpt-like"/>
</dbReference>
<keyword evidence="9" id="KW-0675">Receptor</keyword>
<dbReference type="InterPro" id="IPR012910">
    <property type="entry name" value="Plug_dom"/>
</dbReference>
<reference evidence="9 10" key="1">
    <citation type="journal article" date="2014" name="Genome Announc.">
        <title>Draft Genome Sequence of the Carrageenan-Degrading Bacterium Cellulophaga sp. Strain KL-A, Isolated from Decaying Marine Algae.</title>
        <authorList>
            <person name="Shan D."/>
            <person name="Ying J."/>
            <person name="Li X."/>
            <person name="Gao Z."/>
            <person name="Wei G."/>
            <person name="Shao Z."/>
        </authorList>
    </citation>
    <scope>NUCLEOTIDE SEQUENCE [LARGE SCALE GENOMIC DNA]</scope>
    <source>
        <strain evidence="9 10">KL-A</strain>
    </source>
</reference>
<dbReference type="InterPro" id="IPR037066">
    <property type="entry name" value="Plug_dom_sf"/>
</dbReference>
<keyword evidence="3 7" id="KW-1134">Transmembrane beta strand</keyword>
<keyword evidence="2 7" id="KW-0813">Transport</keyword>
<evidence type="ECO:0000256" key="4">
    <source>
        <dbReference type="ARBA" id="ARBA00022692"/>
    </source>
</evidence>
<name>A0ABN0RRB2_9FLAO</name>
<comment type="caution">
    <text evidence="9">The sequence shown here is derived from an EMBL/GenBank/DDBJ whole genome shotgun (WGS) entry which is preliminary data.</text>
</comment>
<dbReference type="NCBIfam" id="TIGR04056">
    <property type="entry name" value="OMP_RagA_SusC"/>
    <property type="match status" value="1"/>
</dbReference>
<gene>
    <name evidence="9" type="ORF">KLA_05376</name>
</gene>
<dbReference type="Gene3D" id="2.40.170.20">
    <property type="entry name" value="TonB-dependent receptor, beta-barrel domain"/>
    <property type="match status" value="1"/>
</dbReference>
<dbReference type="SUPFAM" id="SSF56935">
    <property type="entry name" value="Porins"/>
    <property type="match status" value="1"/>
</dbReference>
<dbReference type="EMBL" id="ARZX01000004">
    <property type="protein sequence ID" value="EWH14426.1"/>
    <property type="molecule type" value="Genomic_DNA"/>
</dbReference>
<organism evidence="9 10">
    <name type="scientific">Cellulophaga geojensis KL-A</name>
    <dbReference type="NCBI Taxonomy" id="1328323"/>
    <lineage>
        <taxon>Bacteria</taxon>
        <taxon>Pseudomonadati</taxon>
        <taxon>Bacteroidota</taxon>
        <taxon>Flavobacteriia</taxon>
        <taxon>Flavobacteriales</taxon>
        <taxon>Flavobacteriaceae</taxon>
        <taxon>Cellulophaga</taxon>
    </lineage>
</organism>
<dbReference type="Gene3D" id="2.60.40.1120">
    <property type="entry name" value="Carboxypeptidase-like, regulatory domain"/>
    <property type="match status" value="1"/>
</dbReference>
<dbReference type="SUPFAM" id="SSF49464">
    <property type="entry name" value="Carboxypeptidase regulatory domain-like"/>
    <property type="match status" value="1"/>
</dbReference>
<sequence>MRIFLIFFCTTVFGLTPNEILSQNAMVSIDADKVMTVDEIFNLIMNQTDYNFVYQADMFKNSPKVPLEKGSIKVNTLLNKALNNGNYKVGVNKNNIVITKTNAKNVQEQLVLTGVITDSNGVPLPGITVYVTDKEPKSINSSVDFFIRGTATDFDGNFTIKAEEGNYIVTSGIGYDFYSQKVSKDQTNLKIVLEEKASELDEVVLVGYGTQTRGEISSAISTVQRKDIAKNVVGQTSFDRSLSGLVKGVNVKSTSGAPGAGIDINIRGYTSPFSGSDNNPLYVIDGVPFQANPTTIRGDETTFTEIQNPLLSINPDDIESFDVLKDAAATAIYGSRGANGVIIVKTKKGKVGEKMNVTYATDITLSKPIKTYDYLNAAENKEYLDTYFANTFDAVERGVVPLSGLFSFSDMINFNPDFTYGGLNDSYFGTADTDWNDEVYRSTAITKTHNLTIRGGGQKTAYSISGGYTDQEGIVKNDNFDQYNLRLSIDTKINKIFSTGTNINLSHSKRVTGQGYGGFEDSGLNARPDVPVFDEDGNPTRIEGAYFGFPSTSASPYANYTLQENITKAFNVLGNVYFKADITNNFSVKADINGSYLTTSNYTFRPNTIVGLEVPAFGITNESSASFAYDSDATNTNITTDLTANYNNKFGKHSIGGLLGYSWLRISNDRTFLFLQDFPDDFILTNASNANTSTASSSIIESGLNSFFGRASYNYDSKYFLNVTLRSDKSSKFAPGKKEAFFPSLAASWNVTRENFLKESKILNNLILRASIGKTGSTNLGDFTFLQGFERGFRQAGLYAGNSSIGLGEDLANENASWEETEEVNFGVNFGFFNSRLRGSVDIYDRKTTGALVNTPIALESGLSNFTSNFIDLSNKGFEIELGGDIIKTNNFKWSAAVNVSKNKNTIDKLTSTLGSDVLSPYEVGREINLIRGYVVEGIYQTDEEVTALNTSAPNGVYSTIGTVGAGDYKYKDINNDGQITVEDSYGIIGSSQPDYFGGFNTSIAYKSFELSAYFNFSQGGESGIFDGASTINQDPRLNTVARNIGDNRWSPTNTDATLPQLVYRGSGDVNTLRSTANLFDTSYVRLKNIQLAYNFSSEITEAIGVSNALIFIGGANLVTWTNFPGLDPENGFGEASSIQYSGRSYPNAKSWSLGIKVNF</sequence>
<comment type="similarity">
    <text evidence="7">Belongs to the TonB-dependent receptor family.</text>
</comment>
<keyword evidence="4 7" id="KW-0812">Transmembrane</keyword>
<dbReference type="Pfam" id="PF07715">
    <property type="entry name" value="Plug"/>
    <property type="match status" value="1"/>
</dbReference>
<dbReference type="InterPro" id="IPR023997">
    <property type="entry name" value="TonB-dep_OMP_SusC/RagA_CS"/>
</dbReference>
<feature type="domain" description="TonB-dependent receptor plug" evidence="8">
    <location>
        <begin position="215"/>
        <end position="341"/>
    </location>
</feature>
<protein>
    <submittedName>
        <fullName evidence="9">TonB-dependent receptor plug</fullName>
    </submittedName>
</protein>
<dbReference type="Gene3D" id="2.170.130.10">
    <property type="entry name" value="TonB-dependent receptor, plug domain"/>
    <property type="match status" value="1"/>
</dbReference>
<evidence type="ECO:0000256" key="7">
    <source>
        <dbReference type="PROSITE-ProRule" id="PRU01360"/>
    </source>
</evidence>
<proteinExistence type="inferred from homology"/>
<keyword evidence="6 7" id="KW-0998">Cell outer membrane</keyword>
<dbReference type="Pfam" id="PF13715">
    <property type="entry name" value="CarbopepD_reg_2"/>
    <property type="match status" value="1"/>
</dbReference>
<accession>A0ABN0RRB2</accession>
<dbReference type="InterPro" id="IPR036942">
    <property type="entry name" value="Beta-barrel_TonB_sf"/>
</dbReference>
<keyword evidence="5 7" id="KW-0472">Membrane</keyword>
<evidence type="ECO:0000256" key="6">
    <source>
        <dbReference type="ARBA" id="ARBA00023237"/>
    </source>
</evidence>
<evidence type="ECO:0000259" key="8">
    <source>
        <dbReference type="Pfam" id="PF07715"/>
    </source>
</evidence>
<dbReference type="PROSITE" id="PS52016">
    <property type="entry name" value="TONB_DEPENDENT_REC_3"/>
    <property type="match status" value="1"/>
</dbReference>
<evidence type="ECO:0000313" key="10">
    <source>
        <dbReference type="Proteomes" id="UP000019275"/>
    </source>
</evidence>
<keyword evidence="10" id="KW-1185">Reference proteome</keyword>
<dbReference type="InterPro" id="IPR008969">
    <property type="entry name" value="CarboxyPept-like_regulatory"/>
</dbReference>
<evidence type="ECO:0000256" key="3">
    <source>
        <dbReference type="ARBA" id="ARBA00022452"/>
    </source>
</evidence>
<comment type="subcellular location">
    <subcellularLocation>
        <location evidence="1 7">Cell outer membrane</location>
        <topology evidence="1 7">Multi-pass membrane protein</topology>
    </subcellularLocation>
</comment>
<dbReference type="NCBIfam" id="TIGR04057">
    <property type="entry name" value="SusC_RagA_signa"/>
    <property type="match status" value="1"/>
</dbReference>
<dbReference type="InterPro" id="IPR023996">
    <property type="entry name" value="TonB-dep_OMP_SusC/RagA"/>
</dbReference>
<evidence type="ECO:0000256" key="5">
    <source>
        <dbReference type="ARBA" id="ARBA00023136"/>
    </source>
</evidence>